<proteinExistence type="predicted"/>
<name>A0ABP3VTY4_CLOSU</name>
<evidence type="ECO:0000256" key="1">
    <source>
        <dbReference type="SAM" id="Phobius"/>
    </source>
</evidence>
<keyword evidence="1" id="KW-0472">Membrane</keyword>
<dbReference type="EMBL" id="BAAACI010000001">
    <property type="protein sequence ID" value="GAA0765673.1"/>
    <property type="molecule type" value="Genomic_DNA"/>
</dbReference>
<dbReference type="Proteomes" id="UP001501047">
    <property type="component" value="Unassembled WGS sequence"/>
</dbReference>
<keyword evidence="1" id="KW-0812">Transmembrane</keyword>
<sequence>MQNIKVREILVHCVIRGLAISPLIFISISTYISNIALYK</sequence>
<gene>
    <name evidence="2" type="ORF">GCM10008908_02520</name>
</gene>
<organism evidence="2 3">
    <name type="scientific">Clostridium subterminale</name>
    <dbReference type="NCBI Taxonomy" id="1550"/>
    <lineage>
        <taxon>Bacteria</taxon>
        <taxon>Bacillati</taxon>
        <taxon>Bacillota</taxon>
        <taxon>Clostridia</taxon>
        <taxon>Eubacteriales</taxon>
        <taxon>Clostridiaceae</taxon>
        <taxon>Clostridium</taxon>
    </lineage>
</organism>
<reference evidence="3" key="1">
    <citation type="journal article" date="2019" name="Int. J. Syst. Evol. Microbiol.">
        <title>The Global Catalogue of Microorganisms (GCM) 10K type strain sequencing project: providing services to taxonomists for standard genome sequencing and annotation.</title>
        <authorList>
            <consortium name="The Broad Institute Genomics Platform"/>
            <consortium name="The Broad Institute Genome Sequencing Center for Infectious Disease"/>
            <person name="Wu L."/>
            <person name="Ma J."/>
        </authorList>
    </citation>
    <scope>NUCLEOTIDE SEQUENCE [LARGE SCALE GENOMIC DNA]</scope>
    <source>
        <strain evidence="3">JCM 1417</strain>
    </source>
</reference>
<evidence type="ECO:0000313" key="2">
    <source>
        <dbReference type="EMBL" id="GAA0765673.1"/>
    </source>
</evidence>
<evidence type="ECO:0000313" key="3">
    <source>
        <dbReference type="Proteomes" id="UP001501047"/>
    </source>
</evidence>
<keyword evidence="1" id="KW-1133">Transmembrane helix</keyword>
<feature type="transmembrane region" description="Helical" evidence="1">
    <location>
        <begin position="9"/>
        <end position="32"/>
    </location>
</feature>
<accession>A0ABP3VTY4</accession>
<protein>
    <submittedName>
        <fullName evidence="2">Uncharacterized protein</fullName>
    </submittedName>
</protein>
<keyword evidence="3" id="KW-1185">Reference proteome</keyword>
<comment type="caution">
    <text evidence="2">The sequence shown here is derived from an EMBL/GenBank/DDBJ whole genome shotgun (WGS) entry which is preliminary data.</text>
</comment>